<evidence type="ECO:0000313" key="3">
    <source>
        <dbReference type="Proteomes" id="UP001431209"/>
    </source>
</evidence>
<dbReference type="AlphaFoldDB" id="A0AAW2ZL64"/>
<organism evidence="2 3">
    <name type="scientific">Acrasis kona</name>
    <dbReference type="NCBI Taxonomy" id="1008807"/>
    <lineage>
        <taxon>Eukaryota</taxon>
        <taxon>Discoba</taxon>
        <taxon>Heterolobosea</taxon>
        <taxon>Tetramitia</taxon>
        <taxon>Eutetramitia</taxon>
        <taxon>Acrasidae</taxon>
        <taxon>Acrasis</taxon>
    </lineage>
</organism>
<proteinExistence type="predicted"/>
<dbReference type="EMBL" id="JAOPGA020001611">
    <property type="protein sequence ID" value="KAL0489886.1"/>
    <property type="molecule type" value="Genomic_DNA"/>
</dbReference>
<dbReference type="Proteomes" id="UP001431209">
    <property type="component" value="Unassembled WGS sequence"/>
</dbReference>
<gene>
    <name evidence="2" type="ORF">AKO1_006028</name>
</gene>
<evidence type="ECO:0000313" key="2">
    <source>
        <dbReference type="EMBL" id="KAL0489886.1"/>
    </source>
</evidence>
<reference evidence="2 3" key="1">
    <citation type="submission" date="2024-03" db="EMBL/GenBank/DDBJ databases">
        <title>The Acrasis kona genome and developmental transcriptomes reveal deep origins of eukaryotic multicellular pathways.</title>
        <authorList>
            <person name="Sheikh S."/>
            <person name="Fu C.-J."/>
            <person name="Brown M.W."/>
            <person name="Baldauf S.L."/>
        </authorList>
    </citation>
    <scope>NUCLEOTIDE SEQUENCE [LARGE SCALE GENOMIC DNA]</scope>
    <source>
        <strain evidence="2 3">ATCC MYA-3509</strain>
    </source>
</reference>
<name>A0AAW2ZL64_9EUKA</name>
<sequence>MMAIYISIIVIVLVLLCIFVTIVLAVIFIRRRRARIKEDNNANSLDCYDDAPEFSNITPQTPLFINNENNSLPYIPHHPQFELFNINIDNKNNNDEAEKYELGHVEPFHKDHVASPVLIGDRKSNFTKRLEVIAITNSNKITSTQDIEKEEKAKTIKRLHGVFKNNLVHNEGILTSFVDVIEGMQHNRSTVAPSSILSPESPQQAGRDFNEMAFMSRKLRRNNKSSQAADTSDNSYRKKKFCIFETNLVVIGHL</sequence>
<comment type="caution">
    <text evidence="2">The sequence shown here is derived from an EMBL/GenBank/DDBJ whole genome shotgun (WGS) entry which is preliminary data.</text>
</comment>
<protein>
    <submittedName>
        <fullName evidence="2">Kin-16</fullName>
    </submittedName>
</protein>
<accession>A0AAW2ZL64</accession>
<keyword evidence="1" id="KW-0812">Transmembrane</keyword>
<evidence type="ECO:0000256" key="1">
    <source>
        <dbReference type="SAM" id="Phobius"/>
    </source>
</evidence>
<keyword evidence="3" id="KW-1185">Reference proteome</keyword>
<keyword evidence="1" id="KW-1133">Transmembrane helix</keyword>
<feature type="transmembrane region" description="Helical" evidence="1">
    <location>
        <begin position="6"/>
        <end position="29"/>
    </location>
</feature>
<keyword evidence="1" id="KW-0472">Membrane</keyword>